<protein>
    <submittedName>
        <fullName evidence="2">Uncharacterized protein</fullName>
    </submittedName>
</protein>
<feature type="region of interest" description="Disordered" evidence="1">
    <location>
        <begin position="119"/>
        <end position="152"/>
    </location>
</feature>
<sequence>MHDLQRAVQSAGGASLFSGHSARSEDNMQVCKFCAMLASLTSGADMGSFLLNSKSFNIIQGKNGENTTHRVPANHLFFPEKKPPAGTVRLQVQCNGFRKEFACHRGAAQRRRLHRDDISCSHERDAESERQRFHKQDISSPRKSLHPMPPAGTCRLQVQCDDVWKSLARQRGAAQRRRLRRD</sequence>
<name>A0AAD6UD40_9AGAR</name>
<keyword evidence="3" id="KW-1185">Reference proteome</keyword>
<dbReference type="AlphaFoldDB" id="A0AAD6UD40"/>
<dbReference type="Proteomes" id="UP001222325">
    <property type="component" value="Unassembled WGS sequence"/>
</dbReference>
<reference evidence="2" key="1">
    <citation type="submission" date="2023-03" db="EMBL/GenBank/DDBJ databases">
        <title>Massive genome expansion in bonnet fungi (Mycena s.s.) driven by repeated elements and novel gene families across ecological guilds.</title>
        <authorList>
            <consortium name="Lawrence Berkeley National Laboratory"/>
            <person name="Harder C.B."/>
            <person name="Miyauchi S."/>
            <person name="Viragh M."/>
            <person name="Kuo A."/>
            <person name="Thoen E."/>
            <person name="Andreopoulos B."/>
            <person name="Lu D."/>
            <person name="Skrede I."/>
            <person name="Drula E."/>
            <person name="Henrissat B."/>
            <person name="Morin E."/>
            <person name="Kohler A."/>
            <person name="Barry K."/>
            <person name="LaButti K."/>
            <person name="Morin E."/>
            <person name="Salamov A."/>
            <person name="Lipzen A."/>
            <person name="Mereny Z."/>
            <person name="Hegedus B."/>
            <person name="Baldrian P."/>
            <person name="Stursova M."/>
            <person name="Weitz H."/>
            <person name="Taylor A."/>
            <person name="Grigoriev I.V."/>
            <person name="Nagy L.G."/>
            <person name="Martin F."/>
            <person name="Kauserud H."/>
        </authorList>
    </citation>
    <scope>NUCLEOTIDE SEQUENCE</scope>
    <source>
        <strain evidence="2">CBHHK173m</strain>
    </source>
</reference>
<feature type="compositionally biased region" description="Basic and acidic residues" evidence="1">
    <location>
        <begin position="119"/>
        <end position="137"/>
    </location>
</feature>
<proteinExistence type="predicted"/>
<comment type="caution">
    <text evidence="2">The sequence shown here is derived from an EMBL/GenBank/DDBJ whole genome shotgun (WGS) entry which is preliminary data.</text>
</comment>
<dbReference type="EMBL" id="JARJCN010000008">
    <property type="protein sequence ID" value="KAJ7098592.1"/>
    <property type="molecule type" value="Genomic_DNA"/>
</dbReference>
<accession>A0AAD6UD40</accession>
<feature type="non-terminal residue" evidence="2">
    <location>
        <position position="1"/>
    </location>
</feature>
<evidence type="ECO:0000313" key="3">
    <source>
        <dbReference type="Proteomes" id="UP001222325"/>
    </source>
</evidence>
<evidence type="ECO:0000313" key="2">
    <source>
        <dbReference type="EMBL" id="KAJ7098592.1"/>
    </source>
</evidence>
<evidence type="ECO:0000256" key="1">
    <source>
        <dbReference type="SAM" id="MobiDB-lite"/>
    </source>
</evidence>
<gene>
    <name evidence="2" type="ORF">B0H15DRAFT_928065</name>
</gene>
<organism evidence="2 3">
    <name type="scientific">Mycena belliarum</name>
    <dbReference type="NCBI Taxonomy" id="1033014"/>
    <lineage>
        <taxon>Eukaryota</taxon>
        <taxon>Fungi</taxon>
        <taxon>Dikarya</taxon>
        <taxon>Basidiomycota</taxon>
        <taxon>Agaricomycotina</taxon>
        <taxon>Agaricomycetes</taxon>
        <taxon>Agaricomycetidae</taxon>
        <taxon>Agaricales</taxon>
        <taxon>Marasmiineae</taxon>
        <taxon>Mycenaceae</taxon>
        <taxon>Mycena</taxon>
    </lineage>
</organism>